<dbReference type="RefSeq" id="WP_378248844.1">
    <property type="nucleotide sequence ID" value="NZ_JBHSKF010000009.1"/>
</dbReference>
<dbReference type="Proteomes" id="UP001596157">
    <property type="component" value="Unassembled WGS sequence"/>
</dbReference>
<proteinExistence type="predicted"/>
<evidence type="ECO:0000313" key="2">
    <source>
        <dbReference type="Proteomes" id="UP001596157"/>
    </source>
</evidence>
<evidence type="ECO:0000313" key="1">
    <source>
        <dbReference type="EMBL" id="MFC5288997.1"/>
    </source>
</evidence>
<organism evidence="1 2">
    <name type="scientific">Actinokineospora guangxiensis</name>
    <dbReference type="NCBI Taxonomy" id="1490288"/>
    <lineage>
        <taxon>Bacteria</taxon>
        <taxon>Bacillati</taxon>
        <taxon>Actinomycetota</taxon>
        <taxon>Actinomycetes</taxon>
        <taxon>Pseudonocardiales</taxon>
        <taxon>Pseudonocardiaceae</taxon>
        <taxon>Actinokineospora</taxon>
    </lineage>
</organism>
<reference evidence="2" key="1">
    <citation type="journal article" date="2019" name="Int. J. Syst. Evol. Microbiol.">
        <title>The Global Catalogue of Microorganisms (GCM) 10K type strain sequencing project: providing services to taxonomists for standard genome sequencing and annotation.</title>
        <authorList>
            <consortium name="The Broad Institute Genomics Platform"/>
            <consortium name="The Broad Institute Genome Sequencing Center for Infectious Disease"/>
            <person name="Wu L."/>
            <person name="Ma J."/>
        </authorList>
    </citation>
    <scope>NUCLEOTIDE SEQUENCE [LARGE SCALE GENOMIC DNA]</scope>
    <source>
        <strain evidence="2">CCUG 59778</strain>
    </source>
</reference>
<gene>
    <name evidence="1" type="ORF">ACFPM7_18240</name>
</gene>
<protein>
    <submittedName>
        <fullName evidence="1">Uncharacterized protein</fullName>
    </submittedName>
</protein>
<accession>A0ABW0EQ80</accession>
<comment type="caution">
    <text evidence="1">The sequence shown here is derived from an EMBL/GenBank/DDBJ whole genome shotgun (WGS) entry which is preliminary data.</text>
</comment>
<dbReference type="EMBL" id="JBHSKF010000009">
    <property type="protein sequence ID" value="MFC5288997.1"/>
    <property type="molecule type" value="Genomic_DNA"/>
</dbReference>
<name>A0ABW0EQ80_9PSEU</name>
<keyword evidence="2" id="KW-1185">Reference proteome</keyword>
<sequence>MSHGREVIRESDGELVGYVREADGDLWSPLTVFGFPLGPDAPYEDARAAVESTGMAALAEPWQYRDADGEWYACAIQEANPDRVRVTITDLGHPDAYQSRTVERPSEALRR</sequence>